<sequence>MSNGMVIGWLEQYLRAMVANVLANGVPLAIIPYPPGSLKVAAVDDGAYPAYNLKDKVIFEGEGNDTPGAVGPRRTKRASNALVWHKDFVLG</sequence>
<evidence type="ECO:0000313" key="1">
    <source>
        <dbReference type="EMBL" id="GJT73832.1"/>
    </source>
</evidence>
<reference evidence="1" key="2">
    <citation type="submission" date="2022-01" db="EMBL/GenBank/DDBJ databases">
        <authorList>
            <person name="Yamashiro T."/>
            <person name="Shiraishi A."/>
            <person name="Satake H."/>
            <person name="Nakayama K."/>
        </authorList>
    </citation>
    <scope>NUCLEOTIDE SEQUENCE</scope>
</reference>
<gene>
    <name evidence="1" type="ORF">Tco_1033118</name>
</gene>
<dbReference type="Proteomes" id="UP001151760">
    <property type="component" value="Unassembled WGS sequence"/>
</dbReference>
<accession>A0ABQ5GDR5</accession>
<organism evidence="1 2">
    <name type="scientific">Tanacetum coccineum</name>
    <dbReference type="NCBI Taxonomy" id="301880"/>
    <lineage>
        <taxon>Eukaryota</taxon>
        <taxon>Viridiplantae</taxon>
        <taxon>Streptophyta</taxon>
        <taxon>Embryophyta</taxon>
        <taxon>Tracheophyta</taxon>
        <taxon>Spermatophyta</taxon>
        <taxon>Magnoliopsida</taxon>
        <taxon>eudicotyledons</taxon>
        <taxon>Gunneridae</taxon>
        <taxon>Pentapetalae</taxon>
        <taxon>asterids</taxon>
        <taxon>campanulids</taxon>
        <taxon>Asterales</taxon>
        <taxon>Asteraceae</taxon>
        <taxon>Asteroideae</taxon>
        <taxon>Anthemideae</taxon>
        <taxon>Anthemidinae</taxon>
        <taxon>Tanacetum</taxon>
    </lineage>
</organism>
<keyword evidence="2" id="KW-1185">Reference proteome</keyword>
<protein>
    <submittedName>
        <fullName evidence="1">Uncharacterized protein</fullName>
    </submittedName>
</protein>
<proteinExistence type="predicted"/>
<name>A0ABQ5GDR5_9ASTR</name>
<dbReference type="EMBL" id="BQNB010018387">
    <property type="protein sequence ID" value="GJT73832.1"/>
    <property type="molecule type" value="Genomic_DNA"/>
</dbReference>
<evidence type="ECO:0000313" key="2">
    <source>
        <dbReference type="Proteomes" id="UP001151760"/>
    </source>
</evidence>
<comment type="caution">
    <text evidence="1">The sequence shown here is derived from an EMBL/GenBank/DDBJ whole genome shotgun (WGS) entry which is preliminary data.</text>
</comment>
<reference evidence="1" key="1">
    <citation type="journal article" date="2022" name="Int. J. Mol. Sci.">
        <title>Draft Genome of Tanacetum Coccineum: Genomic Comparison of Closely Related Tanacetum-Family Plants.</title>
        <authorList>
            <person name="Yamashiro T."/>
            <person name="Shiraishi A."/>
            <person name="Nakayama K."/>
            <person name="Satake H."/>
        </authorList>
    </citation>
    <scope>NUCLEOTIDE SEQUENCE</scope>
</reference>